<evidence type="ECO:0000259" key="3">
    <source>
        <dbReference type="Pfam" id="PF00582"/>
    </source>
</evidence>
<dbReference type="Gene3D" id="3.40.50.620">
    <property type="entry name" value="HUPs"/>
    <property type="match status" value="2"/>
</dbReference>
<evidence type="ECO:0000313" key="5">
    <source>
        <dbReference type="Proteomes" id="UP001056426"/>
    </source>
</evidence>
<dbReference type="PANTHER" id="PTHR46268">
    <property type="entry name" value="STRESS RESPONSE PROTEIN NHAX"/>
    <property type="match status" value="1"/>
</dbReference>
<name>A0A9J6ZQB6_9BACT</name>
<keyword evidence="2" id="KW-0175">Coiled coil</keyword>
<dbReference type="RefSeq" id="WP_250723983.1">
    <property type="nucleotide sequence ID" value="NZ_CP098400.1"/>
</dbReference>
<comment type="similarity">
    <text evidence="1">Belongs to the universal stress protein A family.</text>
</comment>
<dbReference type="Proteomes" id="UP001056426">
    <property type="component" value="Chromosome"/>
</dbReference>
<gene>
    <name evidence="4" type="ORF">M9189_00660</name>
</gene>
<dbReference type="CDD" id="cd00293">
    <property type="entry name" value="USP-like"/>
    <property type="match status" value="1"/>
</dbReference>
<keyword evidence="5" id="KW-1185">Reference proteome</keyword>
<evidence type="ECO:0000256" key="1">
    <source>
        <dbReference type="ARBA" id="ARBA00008791"/>
    </source>
</evidence>
<feature type="coiled-coil region" evidence="2">
    <location>
        <begin position="41"/>
        <end position="68"/>
    </location>
</feature>
<dbReference type="InterPro" id="IPR006016">
    <property type="entry name" value="UspA"/>
</dbReference>
<dbReference type="KEGG" id="alkq:M9189_00660"/>
<sequence>MDSLKNSIIVAYDFTEVAMNAVAHAVYLAKNFNTGIALLHIVKKASEIKEMEQQLEVEIQKINELHNVRPSGIVRTGTIFKTINQVAHDVDATMIVMGTHGIKGMQKITGSWALKVIVGSKVPFLVVQDPPKSKNEPLKFVFPVDFKTENKEKLKYVQLMAKYFPAKILLFSATSKEGVLDPRTKANLVFCKTFMEEKRIDYELVLSKNSAPFSQETIEFAKERDADIIFIMTTRDIAFHDYVLGAQEQYIIANSARIPVMVINPRTDLMKYGYGYL</sequence>
<dbReference type="SUPFAM" id="SSF52402">
    <property type="entry name" value="Adenine nucleotide alpha hydrolases-like"/>
    <property type="match status" value="2"/>
</dbReference>
<reference evidence="4" key="1">
    <citation type="submission" date="2022-05" db="EMBL/GenBank/DDBJ databases">
        <authorList>
            <person name="Sun X."/>
        </authorList>
    </citation>
    <scope>NUCLEOTIDE SEQUENCE</scope>
    <source>
        <strain evidence="4">Ai-910</strain>
    </source>
</reference>
<evidence type="ECO:0000256" key="2">
    <source>
        <dbReference type="SAM" id="Coils"/>
    </source>
</evidence>
<dbReference type="PRINTS" id="PR01438">
    <property type="entry name" value="UNVRSLSTRESS"/>
</dbReference>
<dbReference type="PANTHER" id="PTHR46268:SF6">
    <property type="entry name" value="UNIVERSAL STRESS PROTEIN UP12"/>
    <property type="match status" value="1"/>
</dbReference>
<proteinExistence type="inferred from homology"/>
<feature type="domain" description="UspA" evidence="3">
    <location>
        <begin position="7"/>
        <end position="127"/>
    </location>
</feature>
<dbReference type="EMBL" id="CP098400">
    <property type="protein sequence ID" value="URW79869.1"/>
    <property type="molecule type" value="Genomic_DNA"/>
</dbReference>
<dbReference type="AlphaFoldDB" id="A0A9J6ZQB6"/>
<dbReference type="InterPro" id="IPR014729">
    <property type="entry name" value="Rossmann-like_a/b/a_fold"/>
</dbReference>
<evidence type="ECO:0000313" key="4">
    <source>
        <dbReference type="EMBL" id="URW79869.1"/>
    </source>
</evidence>
<organism evidence="4 5">
    <name type="scientific">Xiashengella succiniciproducens</name>
    <dbReference type="NCBI Taxonomy" id="2949635"/>
    <lineage>
        <taxon>Bacteria</taxon>
        <taxon>Pseudomonadati</taxon>
        <taxon>Bacteroidota</taxon>
        <taxon>Bacteroidia</taxon>
        <taxon>Marinilabiliales</taxon>
        <taxon>Marinilabiliaceae</taxon>
        <taxon>Xiashengella</taxon>
    </lineage>
</organism>
<accession>A0A9J6ZQB6</accession>
<protein>
    <submittedName>
        <fullName evidence="4">Universal stress protein</fullName>
    </submittedName>
</protein>
<dbReference type="Pfam" id="PF00582">
    <property type="entry name" value="Usp"/>
    <property type="match status" value="1"/>
</dbReference>
<dbReference type="InterPro" id="IPR006015">
    <property type="entry name" value="Universal_stress_UspA"/>
</dbReference>
<reference evidence="4" key="2">
    <citation type="submission" date="2022-06" db="EMBL/GenBank/DDBJ databases">
        <title>Xiashengella guii gen. nov. sp. nov., a bacterium isolated form anaerobic digestion tank.</title>
        <authorList>
            <person name="Huang H."/>
        </authorList>
    </citation>
    <scope>NUCLEOTIDE SEQUENCE</scope>
    <source>
        <strain evidence="4">Ai-910</strain>
    </source>
</reference>